<dbReference type="FunFam" id="3.40.50.980:FF:000001">
    <property type="entry name" value="Non-ribosomal peptide synthetase"/>
    <property type="match status" value="1"/>
</dbReference>
<dbReference type="Gene3D" id="3.40.50.980">
    <property type="match status" value="2"/>
</dbReference>
<dbReference type="SUPFAM" id="SSF53335">
    <property type="entry name" value="S-adenosyl-L-methionine-dependent methyltransferases"/>
    <property type="match status" value="1"/>
</dbReference>
<dbReference type="InterPro" id="IPR006342">
    <property type="entry name" value="FkbM_mtfrase"/>
</dbReference>
<dbReference type="GO" id="GO:0043041">
    <property type="term" value="P:amino acid activation for nonribosomal peptide biosynthetic process"/>
    <property type="evidence" value="ECO:0007669"/>
    <property type="project" value="TreeGrafter"/>
</dbReference>
<keyword evidence="1" id="KW-0596">Phosphopantetheine</keyword>
<evidence type="ECO:0000313" key="5">
    <source>
        <dbReference type="Proteomes" id="UP000324797"/>
    </source>
</evidence>
<dbReference type="PROSITE" id="PS00455">
    <property type="entry name" value="AMP_BINDING"/>
    <property type="match status" value="1"/>
</dbReference>
<dbReference type="InterPro" id="IPR029063">
    <property type="entry name" value="SAM-dependent_MTases_sf"/>
</dbReference>
<dbReference type="RefSeq" id="WP_148741565.1">
    <property type="nucleotide sequence ID" value="NZ_VSTH01000078.1"/>
</dbReference>
<dbReference type="SUPFAM" id="SSF52777">
    <property type="entry name" value="CoA-dependent acyltransferases"/>
    <property type="match status" value="4"/>
</dbReference>
<dbReference type="Gene3D" id="3.40.50.150">
    <property type="entry name" value="Vaccinia Virus protein VP39"/>
    <property type="match status" value="1"/>
</dbReference>
<dbReference type="InterPro" id="IPR020806">
    <property type="entry name" value="PKS_PP-bd"/>
</dbReference>
<dbReference type="FunFam" id="3.40.50.12780:FF:000012">
    <property type="entry name" value="Non-ribosomal peptide synthetase"/>
    <property type="match status" value="1"/>
</dbReference>
<dbReference type="InterPro" id="IPR045851">
    <property type="entry name" value="AMP-bd_C_sf"/>
</dbReference>
<dbReference type="InterPro" id="IPR000873">
    <property type="entry name" value="AMP-dep_synth/lig_dom"/>
</dbReference>
<name>A0A5S4YJC3_9BRAD</name>
<evidence type="ECO:0000256" key="1">
    <source>
        <dbReference type="ARBA" id="ARBA00022450"/>
    </source>
</evidence>
<dbReference type="GO" id="GO:0031177">
    <property type="term" value="F:phosphopantetheine binding"/>
    <property type="evidence" value="ECO:0007669"/>
    <property type="project" value="InterPro"/>
</dbReference>
<dbReference type="GO" id="GO:0005737">
    <property type="term" value="C:cytoplasm"/>
    <property type="evidence" value="ECO:0007669"/>
    <property type="project" value="TreeGrafter"/>
</dbReference>
<dbReference type="FunFam" id="2.30.38.10:FF:000001">
    <property type="entry name" value="Non-ribosomal peptide synthetase PvdI"/>
    <property type="match status" value="1"/>
</dbReference>
<dbReference type="InterPro" id="IPR009081">
    <property type="entry name" value="PP-bd_ACP"/>
</dbReference>
<protein>
    <submittedName>
        <fullName evidence="4">Amino acid adenylation domain-containing protein</fullName>
    </submittedName>
</protein>
<dbReference type="Gene3D" id="3.30.559.30">
    <property type="entry name" value="Nonribosomal peptide synthetase, condensation domain"/>
    <property type="match status" value="2"/>
</dbReference>
<dbReference type="Pfam" id="PF05050">
    <property type="entry name" value="Methyltransf_21"/>
    <property type="match status" value="1"/>
</dbReference>
<evidence type="ECO:0000259" key="3">
    <source>
        <dbReference type="PROSITE" id="PS50075"/>
    </source>
</evidence>
<dbReference type="Pfam" id="PF00550">
    <property type="entry name" value="PP-binding"/>
    <property type="match status" value="2"/>
</dbReference>
<dbReference type="GO" id="GO:0044550">
    <property type="term" value="P:secondary metabolite biosynthetic process"/>
    <property type="evidence" value="ECO:0007669"/>
    <property type="project" value="TreeGrafter"/>
</dbReference>
<dbReference type="GO" id="GO:0003824">
    <property type="term" value="F:catalytic activity"/>
    <property type="evidence" value="ECO:0007669"/>
    <property type="project" value="InterPro"/>
</dbReference>
<dbReference type="InterPro" id="IPR020845">
    <property type="entry name" value="AMP-binding_CS"/>
</dbReference>
<dbReference type="PANTHER" id="PTHR45527:SF1">
    <property type="entry name" value="FATTY ACID SYNTHASE"/>
    <property type="match status" value="1"/>
</dbReference>
<dbReference type="Proteomes" id="UP000324797">
    <property type="component" value="Unassembled WGS sequence"/>
</dbReference>
<keyword evidence="5" id="KW-1185">Reference proteome</keyword>
<dbReference type="Pfam" id="PF00501">
    <property type="entry name" value="AMP-binding"/>
    <property type="match status" value="1"/>
</dbReference>
<feature type="domain" description="Carrier" evidence="3">
    <location>
        <begin position="1754"/>
        <end position="1829"/>
    </location>
</feature>
<dbReference type="PROSITE" id="PS50075">
    <property type="entry name" value="CARRIER"/>
    <property type="match status" value="2"/>
</dbReference>
<dbReference type="Gene3D" id="3.30.300.30">
    <property type="match status" value="2"/>
</dbReference>
<dbReference type="Gene3D" id="3.30.559.10">
    <property type="entry name" value="Chloramphenicol acetyltransferase-like domain"/>
    <property type="match status" value="2"/>
</dbReference>
<comment type="caution">
    <text evidence="4">The sequence shown here is derived from an EMBL/GenBank/DDBJ whole genome shotgun (WGS) entry which is preliminary data.</text>
</comment>
<dbReference type="SMART" id="SM00823">
    <property type="entry name" value="PKS_PP"/>
    <property type="match status" value="2"/>
</dbReference>
<dbReference type="InterPro" id="IPR023213">
    <property type="entry name" value="CAT-like_dom_sf"/>
</dbReference>
<reference evidence="4 5" key="1">
    <citation type="submission" date="2019-08" db="EMBL/GenBank/DDBJ databases">
        <title>Bradyrhizobium hipponensis sp. nov., a rhizobium isolated from a Lupinus angustifolius root nodule in Tunisia.</title>
        <authorList>
            <person name="Off K."/>
            <person name="Rejili M."/>
            <person name="Mars M."/>
            <person name="Brachmann A."/>
            <person name="Marin M."/>
        </authorList>
    </citation>
    <scope>NUCLEOTIDE SEQUENCE [LARGE SCALE GENOMIC DNA]</scope>
    <source>
        <strain evidence="5">aSej3</strain>
    </source>
</reference>
<dbReference type="InterPro" id="IPR010071">
    <property type="entry name" value="AA_adenyl_dom"/>
</dbReference>
<dbReference type="EMBL" id="VSTH01000078">
    <property type="protein sequence ID" value="TYO64153.1"/>
    <property type="molecule type" value="Genomic_DNA"/>
</dbReference>
<dbReference type="InterPro" id="IPR001242">
    <property type="entry name" value="Condensation_dom"/>
</dbReference>
<gene>
    <name evidence="4" type="ORF">FXV83_22475</name>
</gene>
<dbReference type="NCBIfam" id="TIGR01733">
    <property type="entry name" value="AA-adenyl-dom"/>
    <property type="match status" value="1"/>
</dbReference>
<organism evidence="4 5">
    <name type="scientific">Bradyrhizobium hipponense</name>
    <dbReference type="NCBI Taxonomy" id="2605638"/>
    <lineage>
        <taxon>Bacteria</taxon>
        <taxon>Pseudomonadati</taxon>
        <taxon>Pseudomonadota</taxon>
        <taxon>Alphaproteobacteria</taxon>
        <taxon>Hyphomicrobiales</taxon>
        <taxon>Nitrobacteraceae</taxon>
        <taxon>Bradyrhizobium</taxon>
    </lineage>
</organism>
<dbReference type="NCBIfam" id="TIGR01444">
    <property type="entry name" value="fkbM_fam"/>
    <property type="match status" value="1"/>
</dbReference>
<sequence length="1836" mass="202323">MNAQQTPEAATISGFRLSPSQWELWRRQSKTGALLSRARVTIDGGLDADWLAECLADIVGRNDILRAAFRQLPGMEAPLQVIQDDTRPVVEMYDWRACDPTERESRLRQLWTEEPAFNLHDGPLLAAALARTGEHERVLQLVAPSIVADSESLPLILREVAARANGAAPGPRAEVQFLHLSEWCHEVREDQDNAARRNFWRDQIDQRLLLPFARIAAAGAVGEAHTEGPVSDRSMVLAAWALVLGRYAASREVTIDCRLPGRMFDELADAVGPMATSVPIRITWSADETLSALTERIDRSLAEASENLPYFEGRSASAEPAQIGFDYQEAPEFPAAPTTSFRNLEMRGEIEPCDLLLRGVLADGRLRLDILYDTNRHDGMMVGLLADALQATLENAHAPAPLQQVPAIGPRECDLLLNDWSHTTQAPIEDVCIHALFARIARERPDEMAVKSPERQLTFAELDACSNQLARHLQAAGIRPEARIAILLRRGADLIVAVLGVLKAGAAYVPLDPDNPPQRITALMDAASVSAVIVNDESPELPARSCSRINLSSPSLDVCSPLALPPADDVRPSNAAYVIFTSGSTGTPKAVVVEHRSAVNLAAALQERIYSGRGDHLTVSVNAPLSFDASVKQIVQLLNGHCLCIVPETARQDGEELLNFIVESEIDVLDCTPSHLKLLMSAGFADWNFAYPSVVLVGGEAIDAESWTMLARHRATFFNVYGPTEATVNASAERVTADVPPSIGRPLRNVRVYILDADLSPVPVGVAGELCIGGAGVARGYLGNSAATAERFVPDPFGTDGERLYRSGDSARFLADGRIAFLGRLDDQVKVRGYRIEPGEIAAAMREHPAIEEALVVARGEPGDRRLVAYARCRTAATDAASFKSTLAQLNSHETEYLYDEIFTKEIYVRHDIRLRHDACVLDVGANIGMFSAYVARRCRRPRLYAFEPLAPIFERLAANLARHAPSAKLFPIGLSRRQLSEDFTFYAGYSMMSGQKAYSDAAGEVTTIKQYLRNEEAAGRGSSELIAHVDELLPERFRAVELTCQLRRLSEVIREEAIERIDLLKIDVQRAELDVLQGIDDDDWPRIQQVAMEVHDQAGTPTQGRIDILLDLLENRGFEVRVEQESLLQGTDRYSLYAWRPEYARSLSEDDIAGALAAPPSPAEMRGFLAERLPDYMLPAAFVVLAKFPLTRNGKVDLAALPEPGARRLHLQGTLAGPENVREEAMVEIWKEVLGLDEIGVEDNFFQLGGDSIRSIQVQALAQKRGLRFGLSRLFARQTIRELVRDIDAAGEPSRAGGGAAAFGLVRAEDRARMPVDAEDAYPLSALQAGMVYHTELTGRPSTYHNATSHCLLCRLEPDMLRGAVDELITAHPVLRTSFHLTGFSEPLQIVHREMHAALEIRDLSALATDEQYRVIDADVRAELQRPFKWDKAPLVRFGAYRIDPFRFQLMVAEYHGILDGWSLHLLLAEICQRYARRLGLGATLSLDPPRLTYRRFVEIEREAQASDDVRQFWSSKLADAPRAHLPRRNGALSQRGRVEGHEVELADETSSALSELSRRIGVPLKSITLAIHVRVIALACGSRDVVTGLVVNGRPEEAEGDRIIGLFINTVPFRMSLNGGSWLELARRAFALESELVPHRRLPFADIQRMHGGSPLIDSFFNFSQFHLLPGQTDDAPVTISESRTVPADIDFPLAVDFEVKPGQSEVRLSFQYDAERFSAAQIARLGGCYRKAIDAFLRDPHAAWDEAVLEEPTTDIEGQIGRIWSDVLGHVGIGRDDEFAAVGGHSLLATCIVARIRQELGRDLPLSALSGGTSIAALAHLLNSDRRRVEVRP</sequence>
<dbReference type="PANTHER" id="PTHR45527">
    <property type="entry name" value="NONRIBOSOMAL PEPTIDE SYNTHETASE"/>
    <property type="match status" value="1"/>
</dbReference>
<dbReference type="CDD" id="cd05930">
    <property type="entry name" value="A_NRPS"/>
    <property type="match status" value="1"/>
</dbReference>
<proteinExistence type="predicted"/>
<dbReference type="SUPFAM" id="SSF56801">
    <property type="entry name" value="Acetyl-CoA synthetase-like"/>
    <property type="match status" value="1"/>
</dbReference>
<dbReference type="Pfam" id="PF00668">
    <property type="entry name" value="Condensation"/>
    <property type="match status" value="2"/>
</dbReference>
<evidence type="ECO:0000256" key="2">
    <source>
        <dbReference type="ARBA" id="ARBA00022553"/>
    </source>
</evidence>
<dbReference type="InterPro" id="IPR036736">
    <property type="entry name" value="ACP-like_sf"/>
</dbReference>
<dbReference type="SUPFAM" id="SSF47336">
    <property type="entry name" value="ACP-like"/>
    <property type="match status" value="2"/>
</dbReference>
<dbReference type="Gene3D" id="1.10.1200.10">
    <property type="entry name" value="ACP-like"/>
    <property type="match status" value="2"/>
</dbReference>
<evidence type="ECO:0000313" key="4">
    <source>
        <dbReference type="EMBL" id="TYO64153.1"/>
    </source>
</evidence>
<feature type="domain" description="Carrier" evidence="3">
    <location>
        <begin position="1218"/>
        <end position="1292"/>
    </location>
</feature>
<accession>A0A5S4YJC3</accession>
<keyword evidence="2" id="KW-0597">Phosphoprotein</keyword>
<dbReference type="Gene3D" id="2.30.38.10">
    <property type="entry name" value="Luciferase, Domain 3"/>
    <property type="match status" value="1"/>
</dbReference>